<dbReference type="AlphaFoldDB" id="A0A158KMQ0"/>
<dbReference type="Pfam" id="PF04199">
    <property type="entry name" value="Cyclase"/>
    <property type="match status" value="1"/>
</dbReference>
<comment type="caution">
    <text evidence="1">The sequence shown here is derived from an EMBL/GenBank/DDBJ whole genome shotgun (WGS) entry which is preliminary data.</text>
</comment>
<dbReference type="PANTHER" id="PTHR34861">
    <property type="match status" value="1"/>
</dbReference>
<gene>
    <name evidence="1" type="ORF">AWB67_06010</name>
</gene>
<dbReference type="SUPFAM" id="SSF102198">
    <property type="entry name" value="Putative cyclase"/>
    <property type="match status" value="1"/>
</dbReference>
<dbReference type="PANTHER" id="PTHR34861:SF10">
    <property type="entry name" value="CYCLASE"/>
    <property type="match status" value="1"/>
</dbReference>
<sequence>MHLLRRTQPARQRYGNVRDELGGDLKTRLTDTPSRENHLYYKETNMEAKNVPHVRELLENSPKNWGKWGPDDEVGSLNYLTAAEILKGIATVKQGKSFTLQVRMGDPGGDPVWPGRQSAKRMSVMDRGHYNCGKGPKFPGSYEYADDVMFMYLQGSTQYDALGHVWYDDQIWNGYDADTTIGGLAKASVCAIGERGVVGRGVLIDIARYRNKEVLEAGETFTHLDLLAAAKAQGVSIEKRDILIVRTGWIGSFYRRERAEFYANFKEPGLTYSPELVQWFQDMEIPNLVTDTIANEVTTDPVSGVDLPLHNALMRNLGVTLTEIAQLDPLADDCAADGQWTFLYTAAPLKVVGGTGAPVNPIVLK</sequence>
<dbReference type="Gene3D" id="3.50.30.50">
    <property type="entry name" value="Putative cyclase"/>
    <property type="match status" value="1"/>
</dbReference>
<name>A0A158KMQ0_9BURK</name>
<keyword evidence="2" id="KW-1185">Reference proteome</keyword>
<organism evidence="1 2">
    <name type="scientific">Caballeronia terrestris</name>
    <dbReference type="NCBI Taxonomy" id="1226301"/>
    <lineage>
        <taxon>Bacteria</taxon>
        <taxon>Pseudomonadati</taxon>
        <taxon>Pseudomonadota</taxon>
        <taxon>Betaproteobacteria</taxon>
        <taxon>Burkholderiales</taxon>
        <taxon>Burkholderiaceae</taxon>
        <taxon>Caballeronia</taxon>
    </lineage>
</organism>
<dbReference type="GO" id="GO:0019441">
    <property type="term" value="P:L-tryptophan catabolic process to kynurenine"/>
    <property type="evidence" value="ECO:0007669"/>
    <property type="project" value="InterPro"/>
</dbReference>
<proteinExistence type="predicted"/>
<evidence type="ECO:0000313" key="1">
    <source>
        <dbReference type="EMBL" id="SAL82029.1"/>
    </source>
</evidence>
<dbReference type="Proteomes" id="UP000054925">
    <property type="component" value="Unassembled WGS sequence"/>
</dbReference>
<evidence type="ECO:0000313" key="2">
    <source>
        <dbReference type="Proteomes" id="UP000054925"/>
    </source>
</evidence>
<dbReference type="GO" id="GO:0004061">
    <property type="term" value="F:arylformamidase activity"/>
    <property type="evidence" value="ECO:0007669"/>
    <property type="project" value="InterPro"/>
</dbReference>
<dbReference type="EMBL" id="FCOL02000069">
    <property type="protein sequence ID" value="SAL82029.1"/>
    <property type="molecule type" value="Genomic_DNA"/>
</dbReference>
<protein>
    <submittedName>
        <fullName evidence="1">Polyketide cyclase</fullName>
    </submittedName>
</protein>
<reference evidence="1" key="1">
    <citation type="submission" date="2016-01" db="EMBL/GenBank/DDBJ databases">
        <authorList>
            <person name="Peeters C."/>
        </authorList>
    </citation>
    <scope>NUCLEOTIDE SEQUENCE [LARGE SCALE GENOMIC DNA]</scope>
    <source>
        <strain evidence="1">LMG 22937</strain>
    </source>
</reference>
<dbReference type="InterPro" id="IPR007325">
    <property type="entry name" value="KFase/CYL"/>
</dbReference>
<dbReference type="InterPro" id="IPR037175">
    <property type="entry name" value="KFase_sf"/>
</dbReference>
<accession>A0A158KMQ0</accession>